<evidence type="ECO:0000313" key="2">
    <source>
        <dbReference type="EMBL" id="ADW70597.1"/>
    </source>
</evidence>
<name>E8X4V8_GRATM</name>
<reference evidence="3" key="1">
    <citation type="submission" date="2011-01" db="EMBL/GenBank/DDBJ databases">
        <title>Complete sequence of chromosome of Acidobacterium sp. MP5ACTX9.</title>
        <authorList>
            <consortium name="US DOE Joint Genome Institute"/>
            <person name="Lucas S."/>
            <person name="Copeland A."/>
            <person name="Lapidus A."/>
            <person name="Cheng J.-F."/>
            <person name="Goodwin L."/>
            <person name="Pitluck S."/>
            <person name="Teshima H."/>
            <person name="Detter J.C."/>
            <person name="Han C."/>
            <person name="Tapia R."/>
            <person name="Land M."/>
            <person name="Hauser L."/>
            <person name="Kyrpides N."/>
            <person name="Ivanova N."/>
            <person name="Ovchinnikova G."/>
            <person name="Pagani I."/>
            <person name="Rawat S.R."/>
            <person name="Mannisto M."/>
            <person name="Haggblom M.M."/>
            <person name="Woyke T."/>
        </authorList>
    </citation>
    <scope>NUCLEOTIDE SEQUENCE [LARGE SCALE GENOMIC DNA]</scope>
    <source>
        <strain evidence="3">MP5ACTX9</strain>
    </source>
</reference>
<dbReference type="AlphaFoldDB" id="E8X4V8"/>
<organism evidence="3">
    <name type="scientific">Granulicella tundricola (strain ATCC BAA-1859 / DSM 23138 / MP5ACTX9)</name>
    <dbReference type="NCBI Taxonomy" id="1198114"/>
    <lineage>
        <taxon>Bacteria</taxon>
        <taxon>Pseudomonadati</taxon>
        <taxon>Acidobacteriota</taxon>
        <taxon>Terriglobia</taxon>
        <taxon>Terriglobales</taxon>
        <taxon>Acidobacteriaceae</taxon>
        <taxon>Granulicella</taxon>
    </lineage>
</organism>
<keyword evidence="1" id="KW-0472">Membrane</keyword>
<evidence type="ECO:0000256" key="1">
    <source>
        <dbReference type="SAM" id="Phobius"/>
    </source>
</evidence>
<dbReference type="KEGG" id="acm:AciX9_3594"/>
<dbReference type="HOGENOM" id="CLU_1765456_0_0_0"/>
<keyword evidence="1" id="KW-1133">Transmembrane helix</keyword>
<keyword evidence="3" id="KW-1185">Reference proteome</keyword>
<proteinExistence type="predicted"/>
<sequence>MAKWISVAGRKGRPPGVEMIFQRLAKELKQNICTVDRFLQVVSIWEDRSMKRWHGVAIFVAGLSVGGAFFAGRQVPVVHAQSTNNYSGCKTLVPKDWGKYEGASLFGITFEDDKGTLRFVGHPNCGGLGETGDSVGLSIADLTIVRQ</sequence>
<protein>
    <submittedName>
        <fullName evidence="2">Uncharacterized protein</fullName>
    </submittedName>
</protein>
<dbReference type="EMBL" id="CP002480">
    <property type="protein sequence ID" value="ADW70597.1"/>
    <property type="molecule type" value="Genomic_DNA"/>
</dbReference>
<keyword evidence="1" id="KW-0812">Transmembrane</keyword>
<feature type="transmembrane region" description="Helical" evidence="1">
    <location>
        <begin position="53"/>
        <end position="72"/>
    </location>
</feature>
<accession>E8X4V8</accession>
<gene>
    <name evidence="2" type="ordered locus">AciX9_3594</name>
</gene>
<evidence type="ECO:0000313" key="3">
    <source>
        <dbReference type="Proteomes" id="UP000000343"/>
    </source>
</evidence>
<dbReference type="Proteomes" id="UP000000343">
    <property type="component" value="Chromosome"/>
</dbReference>
<dbReference type="PaxDb" id="1198114-AciX9_3594"/>